<proteinExistence type="predicted"/>
<protein>
    <submittedName>
        <fullName evidence="2">Uncharacterized protein</fullName>
    </submittedName>
</protein>
<name>A0A0D0DJM0_9AGAM</name>
<reference evidence="3" key="2">
    <citation type="submission" date="2015-01" db="EMBL/GenBank/DDBJ databases">
        <title>Evolutionary Origins and Diversification of the Mycorrhizal Mutualists.</title>
        <authorList>
            <consortium name="DOE Joint Genome Institute"/>
            <consortium name="Mycorrhizal Genomics Consortium"/>
            <person name="Kohler A."/>
            <person name="Kuo A."/>
            <person name="Nagy L.G."/>
            <person name="Floudas D."/>
            <person name="Copeland A."/>
            <person name="Barry K.W."/>
            <person name="Cichocki N."/>
            <person name="Veneault-Fourrey C."/>
            <person name="LaButti K."/>
            <person name="Lindquist E.A."/>
            <person name="Lipzen A."/>
            <person name="Lundell T."/>
            <person name="Morin E."/>
            <person name="Murat C."/>
            <person name="Riley R."/>
            <person name="Ohm R."/>
            <person name="Sun H."/>
            <person name="Tunlid A."/>
            <person name="Henrissat B."/>
            <person name="Grigoriev I.V."/>
            <person name="Hibbett D.S."/>
            <person name="Martin F."/>
        </authorList>
    </citation>
    <scope>NUCLEOTIDE SEQUENCE [LARGE SCALE GENOMIC DNA]</scope>
    <source>
        <strain evidence="3">Ve08.2h10</strain>
    </source>
</reference>
<dbReference type="Proteomes" id="UP000054538">
    <property type="component" value="Unassembled WGS sequence"/>
</dbReference>
<organism evidence="2 3">
    <name type="scientific">Paxillus rubicundulus Ve08.2h10</name>
    <dbReference type="NCBI Taxonomy" id="930991"/>
    <lineage>
        <taxon>Eukaryota</taxon>
        <taxon>Fungi</taxon>
        <taxon>Dikarya</taxon>
        <taxon>Basidiomycota</taxon>
        <taxon>Agaricomycotina</taxon>
        <taxon>Agaricomycetes</taxon>
        <taxon>Agaricomycetidae</taxon>
        <taxon>Boletales</taxon>
        <taxon>Paxilineae</taxon>
        <taxon>Paxillaceae</taxon>
        <taxon>Paxillus</taxon>
    </lineage>
</organism>
<accession>A0A0D0DJM0</accession>
<dbReference type="InParanoid" id="A0A0D0DJM0"/>
<gene>
    <name evidence="2" type="ORF">PAXRUDRAFT_661122</name>
</gene>
<dbReference type="EMBL" id="KN824886">
    <property type="protein sequence ID" value="KIK98637.1"/>
    <property type="molecule type" value="Genomic_DNA"/>
</dbReference>
<dbReference type="AlphaFoldDB" id="A0A0D0DJM0"/>
<evidence type="ECO:0000313" key="2">
    <source>
        <dbReference type="EMBL" id="KIK98637.1"/>
    </source>
</evidence>
<keyword evidence="3" id="KW-1185">Reference proteome</keyword>
<sequence length="119" mass="13578">MYRLTFTQYQVRIRSPSHSQVPIAESNDRPITKSIFLFSLEFIILTLLFPRYILFILDTFHSASASIYMAWTCTVTNYDNPAALAARSDPISQLPRPDNSSMPVTCSTTTNFKSNIHRP</sequence>
<keyword evidence="1" id="KW-1133">Transmembrane helix</keyword>
<evidence type="ECO:0000313" key="3">
    <source>
        <dbReference type="Proteomes" id="UP000054538"/>
    </source>
</evidence>
<evidence type="ECO:0000256" key="1">
    <source>
        <dbReference type="SAM" id="Phobius"/>
    </source>
</evidence>
<keyword evidence="1" id="KW-0472">Membrane</keyword>
<dbReference type="HOGENOM" id="CLU_2062253_0_0_1"/>
<keyword evidence="1" id="KW-0812">Transmembrane</keyword>
<feature type="transmembrane region" description="Helical" evidence="1">
    <location>
        <begin position="35"/>
        <end position="57"/>
    </location>
</feature>
<dbReference type="OrthoDB" id="2562493at2759"/>
<reference evidence="2 3" key="1">
    <citation type="submission" date="2014-04" db="EMBL/GenBank/DDBJ databases">
        <authorList>
            <consortium name="DOE Joint Genome Institute"/>
            <person name="Kuo A."/>
            <person name="Kohler A."/>
            <person name="Jargeat P."/>
            <person name="Nagy L.G."/>
            <person name="Floudas D."/>
            <person name="Copeland A."/>
            <person name="Barry K.W."/>
            <person name="Cichocki N."/>
            <person name="Veneault-Fourrey C."/>
            <person name="LaButti K."/>
            <person name="Lindquist E.A."/>
            <person name="Lipzen A."/>
            <person name="Lundell T."/>
            <person name="Morin E."/>
            <person name="Murat C."/>
            <person name="Sun H."/>
            <person name="Tunlid A."/>
            <person name="Henrissat B."/>
            <person name="Grigoriev I.V."/>
            <person name="Hibbett D.S."/>
            <person name="Martin F."/>
            <person name="Nordberg H.P."/>
            <person name="Cantor M.N."/>
            <person name="Hua S.X."/>
        </authorList>
    </citation>
    <scope>NUCLEOTIDE SEQUENCE [LARGE SCALE GENOMIC DNA]</scope>
    <source>
        <strain evidence="2 3">Ve08.2h10</strain>
    </source>
</reference>